<dbReference type="InterPro" id="IPR018060">
    <property type="entry name" value="HTH_AraC"/>
</dbReference>
<sequence>MMHEMSSMATIKPSIRAAHYYSYSGRVKERNRFGYCCAFHLIDKGMGTIHMNGRSYPLRKGTLLFIPPGVNHSFNISESQPISAYDMYCDFYSKKQTLIHLYFDPPRDYDEDLMSVVEDKKVLNSLMGVIQLSGYPEMIQTFIQIIRLNRVAIHFKDEIVNSLLYSWILQLANLKLSDNIPDYRIQKIIDLMEQFPGGHPPYQHWLELCQLKKSQFYSLFKQMTGLSPNEYLVRIKMHRAYAMIHETDQSITSVAESLGYSSIHYFSKQFSDYFGLPPSELRKK</sequence>
<keyword evidence="3" id="KW-0804">Transcription</keyword>
<comment type="caution">
    <text evidence="5">The sequence shown here is derived from an EMBL/GenBank/DDBJ whole genome shotgun (WGS) entry which is preliminary data.</text>
</comment>
<organism evidence="5 6">
    <name type="scientific">Paenibacillus aceti</name>
    <dbReference type="NCBI Taxonomy" id="1820010"/>
    <lineage>
        <taxon>Bacteria</taxon>
        <taxon>Bacillati</taxon>
        <taxon>Bacillota</taxon>
        <taxon>Bacilli</taxon>
        <taxon>Bacillales</taxon>
        <taxon>Paenibacillaceae</taxon>
        <taxon>Paenibacillus</taxon>
    </lineage>
</organism>
<dbReference type="InterPro" id="IPR014710">
    <property type="entry name" value="RmlC-like_jellyroll"/>
</dbReference>
<dbReference type="Gene3D" id="1.10.10.60">
    <property type="entry name" value="Homeodomain-like"/>
    <property type="match status" value="2"/>
</dbReference>
<dbReference type="InterPro" id="IPR009057">
    <property type="entry name" value="Homeodomain-like_sf"/>
</dbReference>
<feature type="domain" description="HTH araC/xylS-type" evidence="4">
    <location>
        <begin position="186"/>
        <end position="284"/>
    </location>
</feature>
<gene>
    <name evidence="5" type="ORF">GCM10010913_41190</name>
</gene>
<dbReference type="InterPro" id="IPR020449">
    <property type="entry name" value="Tscrpt_reg_AraC-type_HTH"/>
</dbReference>
<evidence type="ECO:0000256" key="1">
    <source>
        <dbReference type="ARBA" id="ARBA00023015"/>
    </source>
</evidence>
<dbReference type="InterPro" id="IPR037923">
    <property type="entry name" value="HTH-like"/>
</dbReference>
<evidence type="ECO:0000259" key="4">
    <source>
        <dbReference type="PROSITE" id="PS01124"/>
    </source>
</evidence>
<evidence type="ECO:0000313" key="5">
    <source>
        <dbReference type="EMBL" id="GGG15062.1"/>
    </source>
</evidence>
<dbReference type="EMBL" id="BMIW01000040">
    <property type="protein sequence ID" value="GGG15062.1"/>
    <property type="molecule type" value="Genomic_DNA"/>
</dbReference>
<dbReference type="Pfam" id="PF02311">
    <property type="entry name" value="AraC_binding"/>
    <property type="match status" value="1"/>
</dbReference>
<evidence type="ECO:0000313" key="6">
    <source>
        <dbReference type="Proteomes" id="UP000608420"/>
    </source>
</evidence>
<reference evidence="6" key="1">
    <citation type="journal article" date="2019" name="Int. J. Syst. Evol. Microbiol.">
        <title>The Global Catalogue of Microorganisms (GCM) 10K type strain sequencing project: providing services to taxonomists for standard genome sequencing and annotation.</title>
        <authorList>
            <consortium name="The Broad Institute Genomics Platform"/>
            <consortium name="The Broad Institute Genome Sequencing Center for Infectious Disease"/>
            <person name="Wu L."/>
            <person name="Ma J."/>
        </authorList>
    </citation>
    <scope>NUCLEOTIDE SEQUENCE [LARGE SCALE GENOMIC DNA]</scope>
    <source>
        <strain evidence="6">CGMCC 1.15420</strain>
    </source>
</reference>
<dbReference type="PANTHER" id="PTHR43280">
    <property type="entry name" value="ARAC-FAMILY TRANSCRIPTIONAL REGULATOR"/>
    <property type="match status" value="1"/>
</dbReference>
<dbReference type="Pfam" id="PF12833">
    <property type="entry name" value="HTH_18"/>
    <property type="match status" value="1"/>
</dbReference>
<keyword evidence="2" id="KW-0238">DNA-binding</keyword>
<dbReference type="InterPro" id="IPR003313">
    <property type="entry name" value="AraC-bd"/>
</dbReference>
<dbReference type="SUPFAM" id="SSF46689">
    <property type="entry name" value="Homeodomain-like"/>
    <property type="match status" value="2"/>
</dbReference>
<dbReference type="PRINTS" id="PR00032">
    <property type="entry name" value="HTHARAC"/>
</dbReference>
<dbReference type="SUPFAM" id="SSF51215">
    <property type="entry name" value="Regulatory protein AraC"/>
    <property type="match status" value="1"/>
</dbReference>
<dbReference type="PANTHER" id="PTHR43280:SF2">
    <property type="entry name" value="HTH-TYPE TRANSCRIPTIONAL REGULATOR EXSA"/>
    <property type="match status" value="1"/>
</dbReference>
<dbReference type="SMART" id="SM00342">
    <property type="entry name" value="HTH_ARAC"/>
    <property type="match status" value="1"/>
</dbReference>
<evidence type="ECO:0000256" key="3">
    <source>
        <dbReference type="ARBA" id="ARBA00023163"/>
    </source>
</evidence>
<accession>A0ABQ1W7B3</accession>
<name>A0ABQ1W7B3_9BACL</name>
<protein>
    <recommendedName>
        <fullName evidence="4">HTH araC/xylS-type domain-containing protein</fullName>
    </recommendedName>
</protein>
<keyword evidence="1" id="KW-0805">Transcription regulation</keyword>
<dbReference type="Proteomes" id="UP000608420">
    <property type="component" value="Unassembled WGS sequence"/>
</dbReference>
<evidence type="ECO:0000256" key="2">
    <source>
        <dbReference type="ARBA" id="ARBA00023125"/>
    </source>
</evidence>
<dbReference type="PROSITE" id="PS01124">
    <property type="entry name" value="HTH_ARAC_FAMILY_2"/>
    <property type="match status" value="1"/>
</dbReference>
<proteinExistence type="predicted"/>
<dbReference type="Gene3D" id="2.60.120.10">
    <property type="entry name" value="Jelly Rolls"/>
    <property type="match status" value="1"/>
</dbReference>
<keyword evidence="6" id="KW-1185">Reference proteome</keyword>